<keyword evidence="4" id="KW-1185">Reference proteome</keyword>
<name>A0ABW4RXG7_9ACTN</name>
<dbReference type="CDD" id="cd07344">
    <property type="entry name" value="M48_yhfN_like"/>
    <property type="match status" value="1"/>
</dbReference>
<dbReference type="InterPro" id="IPR053136">
    <property type="entry name" value="UTP_pyrophosphatase-like"/>
</dbReference>
<dbReference type="Gene3D" id="3.30.2010.10">
    <property type="entry name" value="Metalloproteases ('zincins'), catalytic domain"/>
    <property type="match status" value="1"/>
</dbReference>
<evidence type="ECO:0000259" key="2">
    <source>
        <dbReference type="Pfam" id="PF01863"/>
    </source>
</evidence>
<feature type="region of interest" description="Disordered" evidence="1">
    <location>
        <begin position="179"/>
        <end position="199"/>
    </location>
</feature>
<proteinExistence type="predicted"/>
<accession>A0ABW4RXG7</accession>
<gene>
    <name evidence="3" type="ORF">ACFSCS_11390</name>
</gene>
<dbReference type="Pfam" id="PF01863">
    <property type="entry name" value="YgjP-like"/>
    <property type="match status" value="1"/>
</dbReference>
<sequence>MSSSTPVEIEVDGVRVVARTSARRRKTIQARRERNVVVVHLPERMAVADQRRWLETMGRRVLAREQRSRAPRADQMLQRAEKLAAAHLDRAAGRPLRPTEVKWVTNQNRRWASCSTETGVIRLSHRLQPFPDWVVDYVLVHELAHLAHRHHDAAFHALVAHYPLADKAEGFLQGWVHGRQETAPGPADMPQGLEGDDLD</sequence>
<dbReference type="EMBL" id="JBHUFZ010000026">
    <property type="protein sequence ID" value="MFD1890780.1"/>
    <property type="molecule type" value="Genomic_DNA"/>
</dbReference>
<dbReference type="InterPro" id="IPR002725">
    <property type="entry name" value="YgjP-like_metallopeptidase"/>
</dbReference>
<dbReference type="Proteomes" id="UP001597326">
    <property type="component" value="Unassembled WGS sequence"/>
</dbReference>
<feature type="domain" description="YgjP-like metallopeptidase" evidence="2">
    <location>
        <begin position="99"/>
        <end position="162"/>
    </location>
</feature>
<evidence type="ECO:0000313" key="4">
    <source>
        <dbReference type="Proteomes" id="UP001597326"/>
    </source>
</evidence>
<dbReference type="PANTHER" id="PTHR30399:SF1">
    <property type="entry name" value="UTP PYROPHOSPHATASE"/>
    <property type="match status" value="1"/>
</dbReference>
<comment type="caution">
    <text evidence="3">The sequence shown here is derived from an EMBL/GenBank/DDBJ whole genome shotgun (WGS) entry which is preliminary data.</text>
</comment>
<reference evidence="4" key="1">
    <citation type="journal article" date="2019" name="Int. J. Syst. Evol. Microbiol.">
        <title>The Global Catalogue of Microorganisms (GCM) 10K type strain sequencing project: providing services to taxonomists for standard genome sequencing and annotation.</title>
        <authorList>
            <consortium name="The Broad Institute Genomics Platform"/>
            <consortium name="The Broad Institute Genome Sequencing Center for Infectious Disease"/>
            <person name="Wu L."/>
            <person name="Ma J."/>
        </authorList>
    </citation>
    <scope>NUCLEOTIDE SEQUENCE [LARGE SCALE GENOMIC DNA]</scope>
    <source>
        <strain evidence="4">CAIM 431</strain>
    </source>
</reference>
<organism evidence="3 4">
    <name type="scientific">Luteococcus peritonei</name>
    <dbReference type="NCBI Taxonomy" id="88874"/>
    <lineage>
        <taxon>Bacteria</taxon>
        <taxon>Bacillati</taxon>
        <taxon>Actinomycetota</taxon>
        <taxon>Actinomycetes</taxon>
        <taxon>Propionibacteriales</taxon>
        <taxon>Propionibacteriaceae</taxon>
        <taxon>Luteococcus</taxon>
    </lineage>
</organism>
<dbReference type="RefSeq" id="WP_343874093.1">
    <property type="nucleotide sequence ID" value="NZ_BAAAIX010000025.1"/>
</dbReference>
<dbReference type="PANTHER" id="PTHR30399">
    <property type="entry name" value="UNCHARACTERIZED PROTEIN YGJP"/>
    <property type="match status" value="1"/>
</dbReference>
<evidence type="ECO:0000313" key="3">
    <source>
        <dbReference type="EMBL" id="MFD1890780.1"/>
    </source>
</evidence>
<evidence type="ECO:0000256" key="1">
    <source>
        <dbReference type="SAM" id="MobiDB-lite"/>
    </source>
</evidence>
<protein>
    <submittedName>
        <fullName evidence="3">M48 family metallopeptidase</fullName>
    </submittedName>
</protein>